<accession>A0A0E9QX19</accession>
<sequence length="70" mass="7808">MGYILSTKSHSNFSAFGSWHILLTGNRLFPLNCNEGKWLGASQDSSIQPYGLFATLPFCKQLDSFNHALQ</sequence>
<reference evidence="1" key="2">
    <citation type="journal article" date="2015" name="Fish Shellfish Immunol.">
        <title>Early steps in the European eel (Anguilla anguilla)-Vibrio vulnificus interaction in the gills: Role of the RtxA13 toxin.</title>
        <authorList>
            <person name="Callol A."/>
            <person name="Pajuelo D."/>
            <person name="Ebbesson L."/>
            <person name="Teles M."/>
            <person name="MacKenzie S."/>
            <person name="Amaro C."/>
        </authorList>
    </citation>
    <scope>NUCLEOTIDE SEQUENCE</scope>
</reference>
<dbReference type="AlphaFoldDB" id="A0A0E9QX19"/>
<evidence type="ECO:0000313" key="1">
    <source>
        <dbReference type="EMBL" id="JAH21379.1"/>
    </source>
</evidence>
<proteinExistence type="predicted"/>
<protein>
    <submittedName>
        <fullName evidence="1">Uncharacterized protein</fullName>
    </submittedName>
</protein>
<organism evidence="1">
    <name type="scientific">Anguilla anguilla</name>
    <name type="common">European freshwater eel</name>
    <name type="synonym">Muraena anguilla</name>
    <dbReference type="NCBI Taxonomy" id="7936"/>
    <lineage>
        <taxon>Eukaryota</taxon>
        <taxon>Metazoa</taxon>
        <taxon>Chordata</taxon>
        <taxon>Craniata</taxon>
        <taxon>Vertebrata</taxon>
        <taxon>Euteleostomi</taxon>
        <taxon>Actinopterygii</taxon>
        <taxon>Neopterygii</taxon>
        <taxon>Teleostei</taxon>
        <taxon>Anguilliformes</taxon>
        <taxon>Anguillidae</taxon>
        <taxon>Anguilla</taxon>
    </lineage>
</organism>
<name>A0A0E9QX19_ANGAN</name>
<reference evidence="1" key="1">
    <citation type="submission" date="2014-11" db="EMBL/GenBank/DDBJ databases">
        <authorList>
            <person name="Amaro Gonzalez C."/>
        </authorList>
    </citation>
    <scope>NUCLEOTIDE SEQUENCE</scope>
</reference>
<dbReference type="EMBL" id="GBXM01087198">
    <property type="protein sequence ID" value="JAH21379.1"/>
    <property type="molecule type" value="Transcribed_RNA"/>
</dbReference>